<dbReference type="InterPro" id="IPR004358">
    <property type="entry name" value="Sig_transdc_His_kin-like_C"/>
</dbReference>
<dbReference type="CDD" id="cd00075">
    <property type="entry name" value="HATPase"/>
    <property type="match status" value="1"/>
</dbReference>
<dbReference type="Gene3D" id="3.30.565.10">
    <property type="entry name" value="Histidine kinase-like ATPase, C-terminal domain"/>
    <property type="match status" value="1"/>
</dbReference>
<dbReference type="Gene3D" id="1.10.287.130">
    <property type="match status" value="1"/>
</dbReference>
<evidence type="ECO:0000259" key="12">
    <source>
        <dbReference type="PROSITE" id="PS50109"/>
    </source>
</evidence>
<dbReference type="EMBL" id="MQWB01000010">
    <property type="protein sequence ID" value="OZC01429.1"/>
    <property type="molecule type" value="Genomic_DNA"/>
</dbReference>
<dbReference type="OrthoDB" id="594725at2"/>
<keyword evidence="6 11" id="KW-0812">Transmembrane</keyword>
<evidence type="ECO:0000256" key="5">
    <source>
        <dbReference type="ARBA" id="ARBA00022679"/>
    </source>
</evidence>
<comment type="subcellular location">
    <subcellularLocation>
        <location evidence="2">Membrane</location>
        <topology evidence="2">Multi-pass membrane protein</topology>
    </subcellularLocation>
</comment>
<feature type="transmembrane region" description="Helical" evidence="11">
    <location>
        <begin position="171"/>
        <end position="193"/>
    </location>
</feature>
<dbReference type="CDD" id="cd00082">
    <property type="entry name" value="HisKA"/>
    <property type="match status" value="1"/>
</dbReference>
<keyword evidence="7" id="KW-0418">Kinase</keyword>
<dbReference type="PRINTS" id="PR00344">
    <property type="entry name" value="BCTRLSENSOR"/>
</dbReference>
<dbReference type="InterPro" id="IPR036890">
    <property type="entry name" value="HATPase_C_sf"/>
</dbReference>
<evidence type="ECO:0000256" key="10">
    <source>
        <dbReference type="ARBA" id="ARBA00023136"/>
    </source>
</evidence>
<feature type="domain" description="Histidine kinase" evidence="12">
    <location>
        <begin position="257"/>
        <end position="470"/>
    </location>
</feature>
<dbReference type="SMART" id="SM00388">
    <property type="entry name" value="HisKA"/>
    <property type="match status" value="1"/>
</dbReference>
<dbReference type="GO" id="GO:0005886">
    <property type="term" value="C:plasma membrane"/>
    <property type="evidence" value="ECO:0007669"/>
    <property type="project" value="TreeGrafter"/>
</dbReference>
<keyword evidence="5" id="KW-0808">Transferase</keyword>
<dbReference type="GO" id="GO:0000155">
    <property type="term" value="F:phosphorelay sensor kinase activity"/>
    <property type="evidence" value="ECO:0007669"/>
    <property type="project" value="InterPro"/>
</dbReference>
<evidence type="ECO:0000256" key="1">
    <source>
        <dbReference type="ARBA" id="ARBA00000085"/>
    </source>
</evidence>
<evidence type="ECO:0000256" key="11">
    <source>
        <dbReference type="SAM" id="Phobius"/>
    </source>
</evidence>
<evidence type="ECO:0000313" key="15">
    <source>
        <dbReference type="Proteomes" id="UP000216446"/>
    </source>
</evidence>
<evidence type="ECO:0000256" key="7">
    <source>
        <dbReference type="ARBA" id="ARBA00022777"/>
    </source>
</evidence>
<keyword evidence="8 11" id="KW-1133">Transmembrane helix</keyword>
<sequence length="470" mass="49885">MAERPPFRRRLLVRLGAALAIALTVLGGAVWCGAAVWSATEARRALRLEAAAVQADVVAPDGRLVPEAYYWDEPHHRFDAERIDPFFLQVFGPDGRLLRASDNVALFDAFPDRVLAPTTDEALLAPLSTFRLGRRDLYHVTEPLLDARGAAVGTVQVARYIPPLQAGLGRLAAGLALGLGLSLAALLALVWAVGGRVVRPLQAITAHAAGLSAATLGERVPVPTGADRETAALAAALNGSLERLDGAFAEMKRFTANAAHELQTPLTVLRGHVEVALRRERSPDAYRETLRLLDGEVDGMVRTVRGLLALARLDASVEPLAAEPVDLARIAREEAEAARPLAVARGLALGVHADGPAPSRGHPDLLREAVRTLLDNALKYTPRGHVAVAAGTRDGHAWVAVEDSGPGIAPEHRAHATDRFWRAPDVQHVPGSGLGLALADRVARSHGGRLDLASADPHGLRVVLSIPTTL</sequence>
<name>A0A259TUJ7_9BACT</name>
<reference evidence="14 15" key="1">
    <citation type="submission" date="2016-11" db="EMBL/GenBank/DDBJ databases">
        <title>Study of marine rhodopsin-containing bacteria.</title>
        <authorList>
            <person name="Yoshizawa S."/>
            <person name="Kumagai Y."/>
            <person name="Kogure K."/>
        </authorList>
    </citation>
    <scope>NUCLEOTIDE SEQUENCE [LARGE SCALE GENOMIC DNA]</scope>
    <source>
        <strain evidence="14 15">SG-29</strain>
    </source>
</reference>
<dbReference type="InterPro" id="IPR003661">
    <property type="entry name" value="HisK_dim/P_dom"/>
</dbReference>
<dbReference type="SUPFAM" id="SSF55874">
    <property type="entry name" value="ATPase domain of HSP90 chaperone/DNA topoisomerase II/histidine kinase"/>
    <property type="match status" value="1"/>
</dbReference>
<keyword evidence="15" id="KW-1185">Reference proteome</keyword>
<dbReference type="AlphaFoldDB" id="A0A259TUJ7"/>
<gene>
    <name evidence="14" type="ORF">BSZ36_17260</name>
</gene>
<evidence type="ECO:0000256" key="4">
    <source>
        <dbReference type="ARBA" id="ARBA00022553"/>
    </source>
</evidence>
<feature type="domain" description="HAMP" evidence="13">
    <location>
        <begin position="195"/>
        <end position="249"/>
    </location>
</feature>
<dbReference type="Proteomes" id="UP000216446">
    <property type="component" value="Unassembled WGS sequence"/>
</dbReference>
<comment type="caution">
    <text evidence="14">The sequence shown here is derived from an EMBL/GenBank/DDBJ whole genome shotgun (WGS) entry which is preliminary data.</text>
</comment>
<dbReference type="Pfam" id="PF02518">
    <property type="entry name" value="HATPase_c"/>
    <property type="match status" value="1"/>
</dbReference>
<evidence type="ECO:0000313" key="14">
    <source>
        <dbReference type="EMBL" id="OZC01429.1"/>
    </source>
</evidence>
<dbReference type="PANTHER" id="PTHR45436:SF15">
    <property type="entry name" value="SENSOR HISTIDINE KINASE CUSS"/>
    <property type="match status" value="1"/>
</dbReference>
<dbReference type="InterPro" id="IPR005467">
    <property type="entry name" value="His_kinase_dom"/>
</dbReference>
<comment type="catalytic activity">
    <reaction evidence="1">
        <text>ATP + protein L-histidine = ADP + protein N-phospho-L-histidine.</text>
        <dbReference type="EC" id="2.7.13.3"/>
    </reaction>
</comment>
<dbReference type="PROSITE" id="PS50885">
    <property type="entry name" value="HAMP"/>
    <property type="match status" value="1"/>
</dbReference>
<dbReference type="Gene3D" id="6.10.340.10">
    <property type="match status" value="1"/>
</dbReference>
<keyword evidence="10 11" id="KW-0472">Membrane</keyword>
<evidence type="ECO:0000256" key="2">
    <source>
        <dbReference type="ARBA" id="ARBA00004141"/>
    </source>
</evidence>
<dbReference type="InterPro" id="IPR036097">
    <property type="entry name" value="HisK_dim/P_sf"/>
</dbReference>
<evidence type="ECO:0000256" key="3">
    <source>
        <dbReference type="ARBA" id="ARBA00012438"/>
    </source>
</evidence>
<dbReference type="Pfam" id="PF00512">
    <property type="entry name" value="HisKA"/>
    <property type="match status" value="1"/>
</dbReference>
<protein>
    <recommendedName>
        <fullName evidence="3">histidine kinase</fullName>
        <ecNumber evidence="3">2.7.13.3</ecNumber>
    </recommendedName>
</protein>
<dbReference type="SMART" id="SM00387">
    <property type="entry name" value="HATPase_c"/>
    <property type="match status" value="1"/>
</dbReference>
<dbReference type="EC" id="2.7.13.3" evidence="3"/>
<dbReference type="SUPFAM" id="SSF47384">
    <property type="entry name" value="Homodimeric domain of signal transducing histidine kinase"/>
    <property type="match status" value="1"/>
</dbReference>
<dbReference type="SMART" id="SM00304">
    <property type="entry name" value="HAMP"/>
    <property type="match status" value="1"/>
</dbReference>
<accession>A0A259TUJ7</accession>
<evidence type="ECO:0000256" key="9">
    <source>
        <dbReference type="ARBA" id="ARBA00023012"/>
    </source>
</evidence>
<evidence type="ECO:0000259" key="13">
    <source>
        <dbReference type="PROSITE" id="PS50885"/>
    </source>
</evidence>
<organism evidence="14 15">
    <name type="scientific">Rubricoccus marinus</name>
    <dbReference type="NCBI Taxonomy" id="716817"/>
    <lineage>
        <taxon>Bacteria</taxon>
        <taxon>Pseudomonadati</taxon>
        <taxon>Rhodothermota</taxon>
        <taxon>Rhodothermia</taxon>
        <taxon>Rhodothermales</taxon>
        <taxon>Rubricoccaceae</taxon>
        <taxon>Rubricoccus</taxon>
    </lineage>
</organism>
<dbReference type="PROSITE" id="PS50109">
    <property type="entry name" value="HIS_KIN"/>
    <property type="match status" value="1"/>
</dbReference>
<evidence type="ECO:0000256" key="6">
    <source>
        <dbReference type="ARBA" id="ARBA00022692"/>
    </source>
</evidence>
<evidence type="ECO:0000256" key="8">
    <source>
        <dbReference type="ARBA" id="ARBA00022989"/>
    </source>
</evidence>
<dbReference type="InterPro" id="IPR050428">
    <property type="entry name" value="TCS_sensor_his_kinase"/>
</dbReference>
<dbReference type="InterPro" id="IPR003594">
    <property type="entry name" value="HATPase_dom"/>
</dbReference>
<keyword evidence="4" id="KW-0597">Phosphoprotein</keyword>
<dbReference type="FunCoup" id="A0A259TUJ7">
    <property type="interactions" value="137"/>
</dbReference>
<dbReference type="PANTHER" id="PTHR45436">
    <property type="entry name" value="SENSOR HISTIDINE KINASE YKOH"/>
    <property type="match status" value="1"/>
</dbReference>
<dbReference type="InterPro" id="IPR003660">
    <property type="entry name" value="HAMP_dom"/>
</dbReference>
<keyword evidence="9" id="KW-0902">Two-component regulatory system</keyword>
<proteinExistence type="predicted"/>
<dbReference type="RefSeq" id="WP_094551547.1">
    <property type="nucleotide sequence ID" value="NZ_MQWB01000010.1"/>
</dbReference>
<dbReference type="InParanoid" id="A0A259TUJ7"/>